<dbReference type="NCBIfam" id="TIGR00778">
    <property type="entry name" value="ahpD_dom"/>
    <property type="match status" value="1"/>
</dbReference>
<dbReference type="PANTHER" id="PTHR35446:SF3">
    <property type="entry name" value="CMD DOMAIN-CONTAINING PROTEIN"/>
    <property type="match status" value="1"/>
</dbReference>
<evidence type="ECO:0000313" key="2">
    <source>
        <dbReference type="EMBL" id="MFC4127878.1"/>
    </source>
</evidence>
<sequence>MSRLPLVTPEKADADQADLLADVQRQLGRVPNLYAALANSPATLRGYLALHSALAGGTLDARTRERLALLVAADNGCDYCVAAHTFRAGRMGLSEREIADTRLARAEDPRTDAVLRVAHEVLHERGRIDDALLAEVRAHGVTDAELSEVVGHIALNVLSNYFNHVARPELDFPPAAPTEDRTMTRKWRTATRIELVEGYTLLDRRGAATAVVDDARVAIEGGFLHVEVDGAAAVQIMSAPAVARVDYRPDAA</sequence>
<name>A0ABV8LCG2_9NOCA</name>
<dbReference type="EMBL" id="JBHSBA010000015">
    <property type="protein sequence ID" value="MFC4127878.1"/>
    <property type="molecule type" value="Genomic_DNA"/>
</dbReference>
<gene>
    <name evidence="2" type="ORF">ACFOW8_23405</name>
</gene>
<dbReference type="InterPro" id="IPR004675">
    <property type="entry name" value="AhpD_core"/>
</dbReference>
<dbReference type="PANTHER" id="PTHR35446">
    <property type="entry name" value="SI:CH211-175M2.5"/>
    <property type="match status" value="1"/>
</dbReference>
<comment type="caution">
    <text evidence="2">The sequence shown here is derived from an EMBL/GenBank/DDBJ whole genome shotgun (WGS) entry which is preliminary data.</text>
</comment>
<reference evidence="3" key="1">
    <citation type="journal article" date="2019" name="Int. J. Syst. Evol. Microbiol.">
        <title>The Global Catalogue of Microorganisms (GCM) 10K type strain sequencing project: providing services to taxonomists for standard genome sequencing and annotation.</title>
        <authorList>
            <consortium name="The Broad Institute Genomics Platform"/>
            <consortium name="The Broad Institute Genome Sequencing Center for Infectious Disease"/>
            <person name="Wu L."/>
            <person name="Ma J."/>
        </authorList>
    </citation>
    <scope>NUCLEOTIDE SEQUENCE [LARGE SCALE GENOMIC DNA]</scope>
    <source>
        <strain evidence="3">CGMCC 4.7204</strain>
    </source>
</reference>
<organism evidence="2 3">
    <name type="scientific">Nocardia rhizosphaerae</name>
    <dbReference type="NCBI Taxonomy" id="1691571"/>
    <lineage>
        <taxon>Bacteria</taxon>
        <taxon>Bacillati</taxon>
        <taxon>Actinomycetota</taxon>
        <taxon>Actinomycetes</taxon>
        <taxon>Mycobacteriales</taxon>
        <taxon>Nocardiaceae</taxon>
        <taxon>Nocardia</taxon>
    </lineage>
</organism>
<accession>A0ABV8LCG2</accession>
<dbReference type="InterPro" id="IPR029032">
    <property type="entry name" value="AhpD-like"/>
</dbReference>
<evidence type="ECO:0000259" key="1">
    <source>
        <dbReference type="Pfam" id="PF02627"/>
    </source>
</evidence>
<dbReference type="InterPro" id="IPR003779">
    <property type="entry name" value="CMD-like"/>
</dbReference>
<dbReference type="RefSeq" id="WP_378553592.1">
    <property type="nucleotide sequence ID" value="NZ_JBHSBA010000015.1"/>
</dbReference>
<evidence type="ECO:0000313" key="3">
    <source>
        <dbReference type="Proteomes" id="UP001595767"/>
    </source>
</evidence>
<dbReference type="Pfam" id="PF02627">
    <property type="entry name" value="CMD"/>
    <property type="match status" value="1"/>
</dbReference>
<keyword evidence="3" id="KW-1185">Reference proteome</keyword>
<proteinExistence type="predicted"/>
<dbReference type="Gene3D" id="1.20.1290.10">
    <property type="entry name" value="AhpD-like"/>
    <property type="match status" value="1"/>
</dbReference>
<protein>
    <submittedName>
        <fullName evidence="2">Carboxymuconolactone decarboxylase family protein</fullName>
    </submittedName>
</protein>
<feature type="domain" description="Carboxymuconolactone decarboxylase-like" evidence="1">
    <location>
        <begin position="41"/>
        <end position="117"/>
    </location>
</feature>
<dbReference type="Proteomes" id="UP001595767">
    <property type="component" value="Unassembled WGS sequence"/>
</dbReference>
<dbReference type="SUPFAM" id="SSF69118">
    <property type="entry name" value="AhpD-like"/>
    <property type="match status" value="1"/>
</dbReference>